<evidence type="ECO:0000259" key="3">
    <source>
        <dbReference type="Pfam" id="PF07589"/>
    </source>
</evidence>
<accession>A0A1D8AVD3</accession>
<reference evidence="4 5" key="1">
    <citation type="submission" date="2016-06" db="EMBL/GenBank/DDBJ databases">
        <title>Three novel species with peptidoglycan cell walls form the new genus Lacunisphaera gen. nov. in the family Opitutaceae of the verrucomicrobial subdivision 4.</title>
        <authorList>
            <person name="Rast P."/>
            <person name="Gloeckner I."/>
            <person name="Jogler M."/>
            <person name="Boedeker C."/>
            <person name="Jeske O."/>
            <person name="Wiegand S."/>
            <person name="Reinhardt R."/>
            <person name="Schumann P."/>
            <person name="Rohde M."/>
            <person name="Spring S."/>
            <person name="Gloeckner F.O."/>
            <person name="Jogler C."/>
        </authorList>
    </citation>
    <scope>NUCLEOTIDE SEQUENCE [LARGE SCALE GENOMIC DNA]</scope>
    <source>
        <strain evidence="4 5">IG16b</strain>
    </source>
</reference>
<proteinExistence type="predicted"/>
<sequence length="1120" mass="114866">MKARLLGIISFVSLVISLPAPPVTQTFTWSSTTFDVFNPGSLSTPGNWVGAVAPSLNSLLDSDPNTNESLIFPLGSRQWVYASGQAYGLTFTGHYHFTGGESTFKIGGGGLTYTGSSGDHLAFDGWLNVYLYADQTWNIGPDVSVEFRENTYFGGTGNLTKTGAGRLDPTPDNTYATWSGNVQFNQGTIVLRPHREGLNTYVSGSLGSGTVTVGPDNAARPTFEVLDWAYNSDSDDVVTIANDFTLNGVFAAKNKAELVLTGDITLNADTTFRTAGENTYVEGAISGAHKLTVNSTNGLVLFGGSNWTGGTEVTKGVLIFGGMGNAPGSPGSVTVGPDGYVGVGVDAVASSAAFVSLITPSSTGTIGFDSDVQASVDTFDNSTIDVSGLGTGLRIGSATAAILGSNITITPKNNNYLFGGGGGWLQVDSALASSGSTVTLDSPALLPLTVRFTNTGNAFTGITVGNSGAIFADDALPGSAILTVNSGAYLGSEDPDVITDATAINTHLARFGSATPGIIGFDGATGAESIRAISLTGVNLGSLTGGGYLGTASAIYDLNGDISGPGVRFTGTIAANADGKHRFAAYKGGALEVAGTLTGNALIIGHPDSLGAFGDRTRGEFSTVLVSGNNAGGLAGGTTFYGGQLIVGQAAGDGTIGIDHTHALGEGALTIAPVTYSLEEIDGNETPAPFVSAVAPNLIISNAIVLNAPETELGGDHSFALTGAITGPGGLDVGEESDQYFVLRLTGNNTYSGGTRLSHAVTLMADSNSALGTGRLNFDNSGGGAGTVKFSTDAPIVYGIASESNDAEIELTSSNSPRLRIIQNFDSTYAGDLRADSGAPGVNGVFVKEGTGTLRLQDTTVYSYGQGANFNVLEAKEGTLVLDNVGFETSTVSLKINGGTLAFEGNSMVYNPIDVVSGRLAGFGAFSSNISIGTGAILSPGLANASQVGLLNFEHLELNSGGAYEWQIQDPTATSGGHDLIHVSTPTTLVVNATNATPSTKFTLKIISLNLAGVNGGALTGIDPNHGLYAWTLFSFDSLSIPGNADVFDPSAFTLDTSLFTANGFTGNDAGTFSVFRQSNQIMLGFTPVPEPSTYLLMLCGLSLVGLGYRRRSIRSHRRT</sequence>
<feature type="signal peptide" evidence="2">
    <location>
        <begin position="1"/>
        <end position="22"/>
    </location>
</feature>
<keyword evidence="5" id="KW-1185">Reference proteome</keyword>
<dbReference type="InterPro" id="IPR013424">
    <property type="entry name" value="Ice-binding_C"/>
</dbReference>
<dbReference type="OrthoDB" id="194616at2"/>
<dbReference type="NCBIfam" id="TIGR02595">
    <property type="entry name" value="PEP_CTERM"/>
    <property type="match status" value="1"/>
</dbReference>
<feature type="domain" description="Ice-binding protein C-terminal" evidence="3">
    <location>
        <begin position="1088"/>
        <end position="1112"/>
    </location>
</feature>
<keyword evidence="1" id="KW-1133">Transmembrane helix</keyword>
<feature type="chain" id="PRO_5009105253" evidence="2">
    <location>
        <begin position="23"/>
        <end position="1120"/>
    </location>
</feature>
<protein>
    <submittedName>
        <fullName evidence="4">PEP-CTERM motif protein</fullName>
    </submittedName>
</protein>
<evidence type="ECO:0000313" key="4">
    <source>
        <dbReference type="EMBL" id="AOS44815.1"/>
    </source>
</evidence>
<evidence type="ECO:0000256" key="1">
    <source>
        <dbReference type="SAM" id="Phobius"/>
    </source>
</evidence>
<dbReference type="Proteomes" id="UP000095228">
    <property type="component" value="Chromosome"/>
</dbReference>
<dbReference type="Pfam" id="PF07589">
    <property type="entry name" value="PEP-CTERM"/>
    <property type="match status" value="1"/>
</dbReference>
<dbReference type="AlphaFoldDB" id="A0A1D8AVD3"/>
<dbReference type="RefSeq" id="WP_157772361.1">
    <property type="nucleotide sequence ID" value="NZ_CP016094.1"/>
</dbReference>
<keyword evidence="1" id="KW-0472">Membrane</keyword>
<dbReference type="STRING" id="1838286.Verru16b_01884"/>
<evidence type="ECO:0000256" key="2">
    <source>
        <dbReference type="SAM" id="SignalP"/>
    </source>
</evidence>
<keyword evidence="1" id="KW-0812">Transmembrane</keyword>
<dbReference type="EMBL" id="CP016094">
    <property type="protein sequence ID" value="AOS44815.1"/>
    <property type="molecule type" value="Genomic_DNA"/>
</dbReference>
<name>A0A1D8AVD3_9BACT</name>
<keyword evidence="2" id="KW-0732">Signal</keyword>
<evidence type="ECO:0000313" key="5">
    <source>
        <dbReference type="Proteomes" id="UP000095228"/>
    </source>
</evidence>
<feature type="transmembrane region" description="Helical" evidence="1">
    <location>
        <begin position="1092"/>
        <end position="1109"/>
    </location>
</feature>
<dbReference type="KEGG" id="obg:Verru16b_01884"/>
<gene>
    <name evidence="4" type="ORF">Verru16b_01884</name>
</gene>
<organism evidence="4 5">
    <name type="scientific">Lacunisphaera limnophila</name>
    <dbReference type="NCBI Taxonomy" id="1838286"/>
    <lineage>
        <taxon>Bacteria</taxon>
        <taxon>Pseudomonadati</taxon>
        <taxon>Verrucomicrobiota</taxon>
        <taxon>Opitutia</taxon>
        <taxon>Opitutales</taxon>
        <taxon>Opitutaceae</taxon>
        <taxon>Lacunisphaera</taxon>
    </lineage>
</organism>